<gene>
    <name evidence="1" type="ORF">MTR67_052347</name>
</gene>
<proteinExistence type="predicted"/>
<dbReference type="Proteomes" id="UP001234989">
    <property type="component" value="Chromosome 12"/>
</dbReference>
<reference evidence="1" key="1">
    <citation type="submission" date="2023-08" db="EMBL/GenBank/DDBJ databases">
        <title>A de novo genome assembly of Solanum verrucosum Schlechtendal, a Mexican diploid species geographically isolated from the other diploid A-genome species in potato relatives.</title>
        <authorList>
            <person name="Hosaka K."/>
        </authorList>
    </citation>
    <scope>NUCLEOTIDE SEQUENCE</scope>
    <source>
        <tissue evidence="1">Young leaves</tissue>
    </source>
</reference>
<dbReference type="EMBL" id="CP133623">
    <property type="protein sequence ID" value="WMV58962.1"/>
    <property type="molecule type" value="Genomic_DNA"/>
</dbReference>
<evidence type="ECO:0000313" key="1">
    <source>
        <dbReference type="EMBL" id="WMV58962.1"/>
    </source>
</evidence>
<sequence length="91" mass="10692">MAIISPKVPVCQAMKVKIKSVRKRSSRRVAGWFHDVVLDRPKLQNLRMLKAKAKRRWNCKRADLQVDRRSRLTAPNGPSQHIFGDYKYIFE</sequence>
<organism evidence="1 2">
    <name type="scientific">Solanum verrucosum</name>
    <dbReference type="NCBI Taxonomy" id="315347"/>
    <lineage>
        <taxon>Eukaryota</taxon>
        <taxon>Viridiplantae</taxon>
        <taxon>Streptophyta</taxon>
        <taxon>Embryophyta</taxon>
        <taxon>Tracheophyta</taxon>
        <taxon>Spermatophyta</taxon>
        <taxon>Magnoliopsida</taxon>
        <taxon>eudicotyledons</taxon>
        <taxon>Gunneridae</taxon>
        <taxon>Pentapetalae</taxon>
        <taxon>asterids</taxon>
        <taxon>lamiids</taxon>
        <taxon>Solanales</taxon>
        <taxon>Solanaceae</taxon>
        <taxon>Solanoideae</taxon>
        <taxon>Solaneae</taxon>
        <taxon>Solanum</taxon>
    </lineage>
</organism>
<evidence type="ECO:0000313" key="2">
    <source>
        <dbReference type="Proteomes" id="UP001234989"/>
    </source>
</evidence>
<dbReference type="AlphaFoldDB" id="A0AAF0V6R9"/>
<name>A0AAF0V6R9_SOLVR</name>
<protein>
    <submittedName>
        <fullName evidence="1">Uncharacterized protein</fullName>
    </submittedName>
</protein>
<keyword evidence="2" id="KW-1185">Reference proteome</keyword>
<accession>A0AAF0V6R9</accession>